<dbReference type="RefSeq" id="WP_175549045.1">
    <property type="nucleotide sequence ID" value="NZ_FRAR01000025.1"/>
</dbReference>
<evidence type="ECO:0000313" key="2">
    <source>
        <dbReference type="EMBL" id="SHK82307.1"/>
    </source>
</evidence>
<feature type="compositionally biased region" description="Polar residues" evidence="1">
    <location>
        <begin position="62"/>
        <end position="71"/>
    </location>
</feature>
<proteinExistence type="predicted"/>
<dbReference type="STRING" id="1121421.SAMN02745123_03247"/>
<gene>
    <name evidence="2" type="ORF">SAMN02745123_03247</name>
</gene>
<keyword evidence="3" id="KW-1185">Reference proteome</keyword>
<feature type="region of interest" description="Disordered" evidence="1">
    <location>
        <begin position="1"/>
        <end position="27"/>
    </location>
</feature>
<dbReference type="AlphaFoldDB" id="A0A1M6VL82"/>
<dbReference type="InterPro" id="IPR054845">
    <property type="entry name" value="Exosporium_prot_C"/>
</dbReference>
<reference evidence="3" key="1">
    <citation type="submission" date="2016-11" db="EMBL/GenBank/DDBJ databases">
        <authorList>
            <person name="Varghese N."/>
            <person name="Submissions S."/>
        </authorList>
    </citation>
    <scope>NUCLEOTIDE SEQUENCE [LARGE SCALE GENOMIC DNA]</scope>
    <source>
        <strain evidence="3">DSM 10349</strain>
    </source>
</reference>
<evidence type="ECO:0008006" key="4">
    <source>
        <dbReference type="Google" id="ProtNLM"/>
    </source>
</evidence>
<protein>
    <recommendedName>
        <fullName evidence="4">SipL SPOCS domain-containing protein</fullName>
    </recommendedName>
</protein>
<dbReference type="Proteomes" id="UP000183997">
    <property type="component" value="Unassembled WGS sequence"/>
</dbReference>
<name>A0A1M6VL82_9FIRM</name>
<feature type="compositionally biased region" description="Polar residues" evidence="1">
    <location>
        <begin position="133"/>
        <end position="142"/>
    </location>
</feature>
<dbReference type="EMBL" id="FRAR01000025">
    <property type="protein sequence ID" value="SHK82307.1"/>
    <property type="molecule type" value="Genomic_DNA"/>
</dbReference>
<feature type="non-terminal residue" evidence="2">
    <location>
        <position position="1"/>
    </location>
</feature>
<feature type="region of interest" description="Disordered" evidence="1">
    <location>
        <begin position="54"/>
        <end position="79"/>
    </location>
</feature>
<feature type="region of interest" description="Disordered" evidence="1">
    <location>
        <begin position="130"/>
        <end position="150"/>
    </location>
</feature>
<organism evidence="2 3">
    <name type="scientific">Desulforamulus aeronauticus DSM 10349</name>
    <dbReference type="NCBI Taxonomy" id="1121421"/>
    <lineage>
        <taxon>Bacteria</taxon>
        <taxon>Bacillati</taxon>
        <taxon>Bacillota</taxon>
        <taxon>Clostridia</taxon>
        <taxon>Eubacteriales</taxon>
        <taxon>Peptococcaceae</taxon>
        <taxon>Desulforamulus</taxon>
    </lineage>
</organism>
<evidence type="ECO:0000256" key="1">
    <source>
        <dbReference type="SAM" id="MobiDB-lite"/>
    </source>
</evidence>
<evidence type="ECO:0000313" key="3">
    <source>
        <dbReference type="Proteomes" id="UP000183997"/>
    </source>
</evidence>
<dbReference type="NCBIfam" id="NF045794">
    <property type="entry name" value="CsxC_fam"/>
    <property type="match status" value="1"/>
</dbReference>
<accession>A0A1M6VL82</accession>
<sequence length="492" mass="54816">KEAEQPILLADDAPPEAEDHPDNSSLPRTVVQKNLFDEYWKTEQPLIVIDDVYPDVDDHTDNASPPQTSIQEGEEKETEQTPVIIDHAYPQVDCHSDNSLPPQVSIQEGEEKEIEQTPVIIDHAYPQVDCHSDNSSPPQISIQEGEEKETEQPMVATDISHTGIDCHPNNSCPTCVSVTSSTVTNCESNLADTPVITAGALTKIPVVLAQFQVQLNINARIDLPQPALEIKEILSSTKLIQSLLLLEPEVVSGSGNLFLKGFIRKNISYATSGCFNKEGVCGDIRHCTVDVPFSCTTVVTYDTPPVLPVSNSMAEFQFFRSQKLNHGQFAEKDQLLSSDMSEHNQVSVEYFNELPYCELISSRIVQYDEFLNRQKVNKEAPFEEHLFTRIEEKMILTLTVKLLQKQSVQIPPAPGLRYLDTSDDTSISGNENFDLFELADSKSEAMENHVNEEPKEVIEEFIIIDKDIGVVTEKSYQAVANFLENQEQGPGG</sequence>